<evidence type="ECO:0000256" key="10">
    <source>
        <dbReference type="ARBA" id="ARBA00023136"/>
    </source>
</evidence>
<evidence type="ECO:0000256" key="7">
    <source>
        <dbReference type="ARBA" id="ARBA00022777"/>
    </source>
</evidence>
<dbReference type="SMART" id="SM00304">
    <property type="entry name" value="HAMP"/>
    <property type="match status" value="1"/>
</dbReference>
<evidence type="ECO:0000256" key="11">
    <source>
        <dbReference type="SAM" id="MobiDB-lite"/>
    </source>
</evidence>
<dbReference type="InterPro" id="IPR036097">
    <property type="entry name" value="HisK_dim/P_sf"/>
</dbReference>
<dbReference type="InterPro" id="IPR005467">
    <property type="entry name" value="His_kinase_dom"/>
</dbReference>
<keyword evidence="8 12" id="KW-1133">Transmembrane helix</keyword>
<dbReference type="InterPro" id="IPR004358">
    <property type="entry name" value="Sig_transdc_His_kin-like_C"/>
</dbReference>
<dbReference type="SUPFAM" id="SSF158472">
    <property type="entry name" value="HAMP domain-like"/>
    <property type="match status" value="1"/>
</dbReference>
<feature type="region of interest" description="Disordered" evidence="11">
    <location>
        <begin position="1"/>
        <end position="23"/>
    </location>
</feature>
<evidence type="ECO:0000256" key="12">
    <source>
        <dbReference type="SAM" id="Phobius"/>
    </source>
</evidence>
<keyword evidence="10 12" id="KW-0472">Membrane</keyword>
<keyword evidence="4" id="KW-0597">Phosphoprotein</keyword>
<evidence type="ECO:0000313" key="16">
    <source>
        <dbReference type="Proteomes" id="UP000460272"/>
    </source>
</evidence>
<evidence type="ECO:0000256" key="4">
    <source>
        <dbReference type="ARBA" id="ARBA00022553"/>
    </source>
</evidence>
<dbReference type="InterPro" id="IPR003661">
    <property type="entry name" value="HisK_dim/P_dom"/>
</dbReference>
<dbReference type="Proteomes" id="UP000460272">
    <property type="component" value="Unassembled WGS sequence"/>
</dbReference>
<dbReference type="PANTHER" id="PTHR45436:SF5">
    <property type="entry name" value="SENSOR HISTIDINE KINASE TRCS"/>
    <property type="match status" value="1"/>
</dbReference>
<keyword evidence="9" id="KW-0902">Two-component regulatory system</keyword>
<evidence type="ECO:0000256" key="6">
    <source>
        <dbReference type="ARBA" id="ARBA00022692"/>
    </source>
</evidence>
<dbReference type="Pfam" id="PF02518">
    <property type="entry name" value="HATPase_c"/>
    <property type="match status" value="1"/>
</dbReference>
<name>A0A6P2BZH6_9ACTN</name>
<keyword evidence="16" id="KW-1185">Reference proteome</keyword>
<dbReference type="InterPro" id="IPR050428">
    <property type="entry name" value="TCS_sensor_his_kinase"/>
</dbReference>
<evidence type="ECO:0000256" key="2">
    <source>
        <dbReference type="ARBA" id="ARBA00004236"/>
    </source>
</evidence>
<evidence type="ECO:0000256" key="3">
    <source>
        <dbReference type="ARBA" id="ARBA00012438"/>
    </source>
</evidence>
<comment type="caution">
    <text evidence="15">The sequence shown here is derived from an EMBL/GenBank/DDBJ whole genome shotgun (WGS) entry which is preliminary data.</text>
</comment>
<dbReference type="SMART" id="SM00388">
    <property type="entry name" value="HisKA"/>
    <property type="match status" value="1"/>
</dbReference>
<evidence type="ECO:0000256" key="8">
    <source>
        <dbReference type="ARBA" id="ARBA00022989"/>
    </source>
</evidence>
<dbReference type="PANTHER" id="PTHR45436">
    <property type="entry name" value="SENSOR HISTIDINE KINASE YKOH"/>
    <property type="match status" value="1"/>
</dbReference>
<reference evidence="15 16" key="1">
    <citation type="submission" date="2018-11" db="EMBL/GenBank/DDBJ databases">
        <title>Trebonia kvetii gen.nov., sp.nov., a novel acidophilic actinobacterium, and proposal of the new actinobacterial family Treboniaceae fam. nov.</title>
        <authorList>
            <person name="Rapoport D."/>
            <person name="Sagova-Mareckova M."/>
            <person name="Sedlacek I."/>
            <person name="Provaznik J."/>
            <person name="Kralova S."/>
            <person name="Pavlinic D."/>
            <person name="Benes V."/>
            <person name="Kopecky J."/>
        </authorList>
    </citation>
    <scope>NUCLEOTIDE SEQUENCE [LARGE SCALE GENOMIC DNA]</scope>
    <source>
        <strain evidence="15 16">15Tr583</strain>
    </source>
</reference>
<comment type="catalytic activity">
    <reaction evidence="1">
        <text>ATP + protein L-histidine = ADP + protein N-phospho-L-histidine.</text>
        <dbReference type="EC" id="2.7.13.3"/>
    </reaction>
</comment>
<dbReference type="Pfam" id="PF00672">
    <property type="entry name" value="HAMP"/>
    <property type="match status" value="1"/>
</dbReference>
<organism evidence="15 16">
    <name type="scientific">Trebonia kvetii</name>
    <dbReference type="NCBI Taxonomy" id="2480626"/>
    <lineage>
        <taxon>Bacteria</taxon>
        <taxon>Bacillati</taxon>
        <taxon>Actinomycetota</taxon>
        <taxon>Actinomycetes</taxon>
        <taxon>Streptosporangiales</taxon>
        <taxon>Treboniaceae</taxon>
        <taxon>Trebonia</taxon>
    </lineage>
</organism>
<feature type="domain" description="HAMP" evidence="14">
    <location>
        <begin position="214"/>
        <end position="268"/>
    </location>
</feature>
<dbReference type="CDD" id="cd06225">
    <property type="entry name" value="HAMP"/>
    <property type="match status" value="1"/>
</dbReference>
<dbReference type="InterPro" id="IPR003594">
    <property type="entry name" value="HATPase_dom"/>
</dbReference>
<protein>
    <recommendedName>
        <fullName evidence="3">histidine kinase</fullName>
        <ecNumber evidence="3">2.7.13.3</ecNumber>
    </recommendedName>
</protein>
<dbReference type="Gene3D" id="6.10.340.10">
    <property type="match status" value="1"/>
</dbReference>
<dbReference type="PRINTS" id="PR00344">
    <property type="entry name" value="BCTRLSENSOR"/>
</dbReference>
<dbReference type="Pfam" id="PF00512">
    <property type="entry name" value="HisKA"/>
    <property type="match status" value="1"/>
</dbReference>
<keyword evidence="7 15" id="KW-0418">Kinase</keyword>
<dbReference type="OrthoDB" id="9786919at2"/>
<comment type="subcellular location">
    <subcellularLocation>
        <location evidence="2">Cell membrane</location>
    </subcellularLocation>
</comment>
<evidence type="ECO:0000259" key="13">
    <source>
        <dbReference type="PROSITE" id="PS50109"/>
    </source>
</evidence>
<feature type="transmembrane region" description="Helical" evidence="12">
    <location>
        <begin position="190"/>
        <end position="209"/>
    </location>
</feature>
<dbReference type="Gene3D" id="3.30.565.10">
    <property type="entry name" value="Histidine kinase-like ATPase, C-terminal domain"/>
    <property type="match status" value="1"/>
</dbReference>
<gene>
    <name evidence="15" type="ORF">EAS64_19385</name>
</gene>
<evidence type="ECO:0000256" key="1">
    <source>
        <dbReference type="ARBA" id="ARBA00000085"/>
    </source>
</evidence>
<keyword evidence="5" id="KW-0808">Transferase</keyword>
<dbReference type="SMART" id="SM00387">
    <property type="entry name" value="HATPase_c"/>
    <property type="match status" value="1"/>
</dbReference>
<evidence type="ECO:0000259" key="14">
    <source>
        <dbReference type="PROSITE" id="PS50885"/>
    </source>
</evidence>
<proteinExistence type="predicted"/>
<dbReference type="CDD" id="cd00082">
    <property type="entry name" value="HisKA"/>
    <property type="match status" value="1"/>
</dbReference>
<dbReference type="EMBL" id="RPFW01000003">
    <property type="protein sequence ID" value="TVZ04522.1"/>
    <property type="molecule type" value="Genomic_DNA"/>
</dbReference>
<dbReference type="PROSITE" id="PS50109">
    <property type="entry name" value="HIS_KIN"/>
    <property type="match status" value="1"/>
</dbReference>
<dbReference type="EC" id="2.7.13.3" evidence="3"/>
<dbReference type="AlphaFoldDB" id="A0A6P2BZH6"/>
<keyword evidence="6 12" id="KW-0812">Transmembrane</keyword>
<accession>A0A6P2BZH6</accession>
<feature type="transmembrane region" description="Helical" evidence="12">
    <location>
        <begin position="44"/>
        <end position="64"/>
    </location>
</feature>
<sequence length="484" mass="50993">MGLHELPARQARGGRRTARPAHRARARLRAAGCPVTLRNRVSVAAAAGVLIVVAAVSTALYLFYAASLRSRVDATLVDAAQQAAGIARSLKQSGGRGSGTVPDISTPVTVGSVQVQLIPGPVTPGQPNRFGPLDGHDVAVAGQAQPAYFADEHHDGQQFRVYTVAWADNPGGLVRTSRPANADDGALRDAALLLAGLTVAAACLTYGAARLTAGRILRPIGELTEAAEHVTKTRDLTSRLGFPQANDEVGRLASSFDTMLAALHESLTAQRQLTADASHELRTPLTSLTTNLDLLEDGAGLADPQAPALVRAAREQAAELDQLITDLLDLARYRESPPHRETVRLDLLTEEAVRRLRQREPHPAIDSELHPCLVHADPAGLDRAITNLIGNAVKWTPEGDTVRVVVENGQVSVTDQGPGIPDTDLPRIFERFYRAPAARGTPGAGLGLAIVGGVARANDGTVTVRTGPGGSTFTLAFPPLPETD</sequence>
<dbReference type="GO" id="GO:0000155">
    <property type="term" value="F:phosphorelay sensor kinase activity"/>
    <property type="evidence" value="ECO:0007669"/>
    <property type="project" value="InterPro"/>
</dbReference>
<feature type="compositionally biased region" description="Basic residues" evidence="11">
    <location>
        <begin position="12"/>
        <end position="23"/>
    </location>
</feature>
<evidence type="ECO:0000313" key="15">
    <source>
        <dbReference type="EMBL" id="TVZ04522.1"/>
    </source>
</evidence>
<dbReference type="CDD" id="cd00075">
    <property type="entry name" value="HATPase"/>
    <property type="match status" value="1"/>
</dbReference>
<evidence type="ECO:0000256" key="5">
    <source>
        <dbReference type="ARBA" id="ARBA00022679"/>
    </source>
</evidence>
<dbReference type="SUPFAM" id="SSF55874">
    <property type="entry name" value="ATPase domain of HSP90 chaperone/DNA topoisomerase II/histidine kinase"/>
    <property type="match status" value="1"/>
</dbReference>
<dbReference type="Gene3D" id="1.10.287.130">
    <property type="match status" value="1"/>
</dbReference>
<evidence type="ECO:0000256" key="9">
    <source>
        <dbReference type="ARBA" id="ARBA00023012"/>
    </source>
</evidence>
<dbReference type="PROSITE" id="PS50885">
    <property type="entry name" value="HAMP"/>
    <property type="match status" value="1"/>
</dbReference>
<dbReference type="InterPro" id="IPR003660">
    <property type="entry name" value="HAMP_dom"/>
</dbReference>
<dbReference type="GO" id="GO:0005886">
    <property type="term" value="C:plasma membrane"/>
    <property type="evidence" value="ECO:0007669"/>
    <property type="project" value="UniProtKB-SubCell"/>
</dbReference>
<feature type="domain" description="Histidine kinase" evidence="13">
    <location>
        <begin position="276"/>
        <end position="481"/>
    </location>
</feature>
<dbReference type="SUPFAM" id="SSF47384">
    <property type="entry name" value="Homodimeric domain of signal transducing histidine kinase"/>
    <property type="match status" value="1"/>
</dbReference>
<dbReference type="InterPro" id="IPR036890">
    <property type="entry name" value="HATPase_C_sf"/>
</dbReference>